<protein>
    <submittedName>
        <fullName evidence="1">Uncharacterized protein</fullName>
    </submittedName>
</protein>
<proteinExistence type="predicted"/>
<organism evidence="1 2">
    <name type="scientific">Naganishia adeliensis</name>
    <dbReference type="NCBI Taxonomy" id="92952"/>
    <lineage>
        <taxon>Eukaryota</taxon>
        <taxon>Fungi</taxon>
        <taxon>Dikarya</taxon>
        <taxon>Basidiomycota</taxon>
        <taxon>Agaricomycotina</taxon>
        <taxon>Tremellomycetes</taxon>
        <taxon>Filobasidiales</taxon>
        <taxon>Filobasidiaceae</taxon>
        <taxon>Naganishia</taxon>
    </lineage>
</organism>
<accession>A0ACC2W6A6</accession>
<dbReference type="Proteomes" id="UP001230649">
    <property type="component" value="Unassembled WGS sequence"/>
</dbReference>
<keyword evidence="2" id="KW-1185">Reference proteome</keyword>
<reference evidence="1" key="1">
    <citation type="submission" date="2023-04" db="EMBL/GenBank/DDBJ databases">
        <title>Draft Genome sequencing of Naganishia species isolated from polar environments using Oxford Nanopore Technology.</title>
        <authorList>
            <person name="Leo P."/>
            <person name="Venkateswaran K."/>
        </authorList>
    </citation>
    <scope>NUCLEOTIDE SEQUENCE</scope>
    <source>
        <strain evidence="1">MNA-CCFEE 5262</strain>
    </source>
</reference>
<comment type="caution">
    <text evidence="1">The sequence shown here is derived from an EMBL/GenBank/DDBJ whole genome shotgun (WGS) entry which is preliminary data.</text>
</comment>
<sequence>MGVSLSTAKLITTSTFLYDFVVQQWAIALSKPDMKVVNDRNPGAFSPMPYFIGGYFFPQQIVQAFWIREFFRPASQVENIQLDFAPFYALGNTMIGTWPFFGTLRSSRLPTGSSSSTLLQSLYWIYFRRAMNPTTYQEKLTNLVAISFAGVGILDFLHNTSIAYFPRQPPSLAVKAATVIGFPLLAWFSPAAMGVTLVYDQVGIAIGQYQLSNKTVGSYGGGGGAGWAQLVAFSAAVTAVVVGMRFKIDQAWV</sequence>
<evidence type="ECO:0000313" key="2">
    <source>
        <dbReference type="Proteomes" id="UP001230649"/>
    </source>
</evidence>
<evidence type="ECO:0000313" key="1">
    <source>
        <dbReference type="EMBL" id="KAJ9106938.1"/>
    </source>
</evidence>
<dbReference type="EMBL" id="JASBWS010000040">
    <property type="protein sequence ID" value="KAJ9106938.1"/>
    <property type="molecule type" value="Genomic_DNA"/>
</dbReference>
<gene>
    <name evidence="1" type="ORF">QFC20_003947</name>
</gene>
<name>A0ACC2W6A6_9TREE</name>